<name>A0A8H8A0Q4_9FUNG</name>
<dbReference type="Proteomes" id="UP000673691">
    <property type="component" value="Unassembled WGS sequence"/>
</dbReference>
<evidence type="ECO:0000256" key="1">
    <source>
        <dbReference type="SAM" id="MobiDB-lite"/>
    </source>
</evidence>
<dbReference type="EMBL" id="JAEFCI010001502">
    <property type="protein sequence ID" value="KAG5462866.1"/>
    <property type="molecule type" value="Genomic_DNA"/>
</dbReference>
<evidence type="ECO:0000313" key="3">
    <source>
        <dbReference type="Proteomes" id="UP000673691"/>
    </source>
</evidence>
<reference evidence="2 3" key="1">
    <citation type="journal article" name="Sci. Rep.">
        <title>Genome-scale phylogenetic analyses confirm Olpidium as the closest living zoosporic fungus to the non-flagellated, terrestrial fungi.</title>
        <authorList>
            <person name="Chang Y."/>
            <person name="Rochon D."/>
            <person name="Sekimoto S."/>
            <person name="Wang Y."/>
            <person name="Chovatia M."/>
            <person name="Sandor L."/>
            <person name="Salamov A."/>
            <person name="Grigoriev I.V."/>
            <person name="Stajich J.E."/>
            <person name="Spatafora J.W."/>
        </authorList>
    </citation>
    <scope>NUCLEOTIDE SEQUENCE [LARGE SCALE GENOMIC DNA]</scope>
    <source>
        <strain evidence="2">S191</strain>
    </source>
</reference>
<organism evidence="2 3">
    <name type="scientific">Olpidium bornovanus</name>
    <dbReference type="NCBI Taxonomy" id="278681"/>
    <lineage>
        <taxon>Eukaryota</taxon>
        <taxon>Fungi</taxon>
        <taxon>Fungi incertae sedis</taxon>
        <taxon>Olpidiomycota</taxon>
        <taxon>Olpidiomycotina</taxon>
        <taxon>Olpidiomycetes</taxon>
        <taxon>Olpidiales</taxon>
        <taxon>Olpidiaceae</taxon>
        <taxon>Olpidium</taxon>
    </lineage>
</organism>
<feature type="non-terminal residue" evidence="2">
    <location>
        <position position="1"/>
    </location>
</feature>
<comment type="caution">
    <text evidence="2">The sequence shown here is derived from an EMBL/GenBank/DDBJ whole genome shotgun (WGS) entry which is preliminary data.</text>
</comment>
<accession>A0A8H8A0Q4</accession>
<gene>
    <name evidence="2" type="ORF">BJ554DRAFT_3159</name>
</gene>
<sequence length="260" mass="27569">LSSTCRSLFDLTHHPSFFDHDNVADWRIGLLSRRRPCPVTLGVRSRDRPFFYFTTRSEAWVCPVCGSKNGEALPDPKEGEVPPPVTAAEEDERQAPVQIPGLSFAYEGDEAVPRPSSSSSAAPEKSGTESACPGSGSSDPAQGGDEAAACAGRPQPGGRIPGGGCNPEAAAAEADDRRQFDAGRSASPASAAAGEVRPPGGTNPARSQPEQPPDGEAVIRARPFERRTGLRNLHSWALDLVIAVLVCIIAERLARKFYIL</sequence>
<feature type="region of interest" description="Disordered" evidence="1">
    <location>
        <begin position="71"/>
        <end position="96"/>
    </location>
</feature>
<feature type="region of interest" description="Disordered" evidence="1">
    <location>
        <begin position="108"/>
        <end position="216"/>
    </location>
</feature>
<evidence type="ECO:0000313" key="2">
    <source>
        <dbReference type="EMBL" id="KAG5462866.1"/>
    </source>
</evidence>
<protein>
    <submittedName>
        <fullName evidence="2">Uncharacterized protein</fullName>
    </submittedName>
</protein>
<proteinExistence type="predicted"/>
<keyword evidence="3" id="KW-1185">Reference proteome</keyword>
<dbReference type="AlphaFoldDB" id="A0A8H8A0Q4"/>